<comment type="caution">
    <text evidence="1">The sequence shown here is derived from an EMBL/GenBank/DDBJ whole genome shotgun (WGS) entry which is preliminary data.</text>
</comment>
<sequence length="200" mass="23847">MKVENIATFAKVRRLYEAMLEDLHNINEEFEVVMDLESKKVEVVLYDNIVGSFDFYNGELECGNRFWLKFKAIDILVKYQLLFEKLDFSRFKELDYYIIPLLYGNNYNNFFAKNEDNSISKCYCFSFLNKEKSIDREKFSWTMSRDFTNTQSANINFILDFEEYSNMDLIFGDCAIISKQNFVEDYEILKKLPQDFANSL</sequence>
<protein>
    <submittedName>
        <fullName evidence="1">Uncharacterized protein</fullName>
    </submittedName>
</protein>
<accession>A0ABY0FHH2</accession>
<reference evidence="1 2" key="1">
    <citation type="journal article" date="2018" name="bioRxiv">
        <title>Evidence of independent acquisition and adaption of ultra-small bacteria to human hosts across the highly diverse yet reduced genomes of the phylum Saccharibacteria.</title>
        <authorList>
            <person name="McLean J.S."/>
            <person name="Bor B."/>
            <person name="To T.T."/>
            <person name="Liu Q."/>
            <person name="Kearns K.A."/>
            <person name="Solden L.M."/>
            <person name="Wrighton K.C."/>
            <person name="He X."/>
            <person name="Shi W."/>
        </authorList>
    </citation>
    <scope>NUCLEOTIDE SEQUENCE [LARGE SCALE GENOMIC DNA]</scope>
    <source>
        <strain evidence="1 2">TM7_CMJM_G6_1_HOT_870</strain>
    </source>
</reference>
<name>A0ABY0FHH2_9BACT</name>
<evidence type="ECO:0000313" key="2">
    <source>
        <dbReference type="Proteomes" id="UP001190925"/>
    </source>
</evidence>
<keyword evidence="2" id="KW-1185">Reference proteome</keyword>
<dbReference type="RefSeq" id="WP_129718920.1">
    <property type="nucleotide sequence ID" value="NZ_PRLK01000008.1"/>
</dbReference>
<dbReference type="Proteomes" id="UP001190925">
    <property type="component" value="Unassembled WGS sequence"/>
</dbReference>
<proteinExistence type="predicted"/>
<evidence type="ECO:0000313" key="1">
    <source>
        <dbReference type="EMBL" id="RYC72426.1"/>
    </source>
</evidence>
<gene>
    <name evidence="1" type="ORF">G6CMJM_00524</name>
</gene>
<organism evidence="1 2">
    <name type="scientific">Candidatus Nanogingivalis gingivitcus</name>
    <dbReference type="NCBI Taxonomy" id="2171992"/>
    <lineage>
        <taxon>Bacteria</taxon>
        <taxon>Candidatus Saccharimonadota</taxon>
        <taxon>Candidatus Nanosyncoccalia</taxon>
        <taxon>Candidatus Nanogingivales</taxon>
        <taxon>Candidatus Nanogingivalaceae</taxon>
        <taxon>Candidatus Nanogingivalis</taxon>
    </lineage>
</organism>
<dbReference type="EMBL" id="PRLK01000008">
    <property type="protein sequence ID" value="RYC72426.1"/>
    <property type="molecule type" value="Genomic_DNA"/>
</dbReference>
<reference evidence="1 2" key="2">
    <citation type="journal article" date="2020" name="Cell Rep.">
        <title>Acquisition and Adaptation of Ultra-small Parasitic Reduced Genome Bacteria to Mammalian Hosts.</title>
        <authorList>
            <person name="McLean J.S."/>
            <person name="Bor B."/>
            <person name="Kerns K.A."/>
            <person name="Liu Q."/>
            <person name="To T.T."/>
            <person name="Solden L."/>
            <person name="Hendrickson E.L."/>
            <person name="Wrighton K."/>
            <person name="Shi W."/>
            <person name="He X."/>
        </authorList>
    </citation>
    <scope>NUCLEOTIDE SEQUENCE [LARGE SCALE GENOMIC DNA]</scope>
    <source>
        <strain evidence="1 2">TM7_CMJM_G6_1_HOT_870</strain>
    </source>
</reference>